<sequence>MLNILQTRIDKNKIALKTQSVCKELHCNIKQLMHQRINTSKEHEFFYIDNTVFLNNIYINKQNFDALSIKFIGNIQTRFDLKSIQSNLQTLSLENCLIDLNTLPFHSRDIEFVNCKFIGEKQLFTCNSLHLIISGQINLQWLNQEQFKYLQVSIFNMDIQSHTKLEYLSSIQNLSFLQINNSEIDLSLLRLKVSKLCVKRSDMIGYASQNLQVQQFTLSECKFRTSQLMSAEINQLTIENTAEISQFRKNMQTIVDNVQNVSYLSVKNCTFELKTFSMPIIKKCSISGSNVQFIPFKFFQKMIKNGSNLVIQEDSKYLLEYILEFNKYNNKRLQSQQIYQQCCSNKQNKLNNFIVLSRYLYKQMQFTDLIFLGVE</sequence>
<reference evidence="2 3" key="2">
    <citation type="submission" date="2024-07" db="EMBL/GenBank/DDBJ databases">
        <authorList>
            <person name="Akdeniz Z."/>
        </authorList>
    </citation>
    <scope>NUCLEOTIDE SEQUENCE [LARGE SCALE GENOMIC DNA]</scope>
</reference>
<dbReference type="EMBL" id="CAXDID020000468">
    <property type="protein sequence ID" value="CAL6094588.1"/>
    <property type="molecule type" value="Genomic_DNA"/>
</dbReference>
<evidence type="ECO:0000313" key="1">
    <source>
        <dbReference type="EMBL" id="CAI9945683.1"/>
    </source>
</evidence>
<keyword evidence="3" id="KW-1185">Reference proteome</keyword>
<proteinExistence type="predicted"/>
<dbReference type="Proteomes" id="UP001642409">
    <property type="component" value="Unassembled WGS sequence"/>
</dbReference>
<dbReference type="EMBL" id="CATOUU010000748">
    <property type="protein sequence ID" value="CAI9945683.1"/>
    <property type="molecule type" value="Genomic_DNA"/>
</dbReference>
<protein>
    <submittedName>
        <fullName evidence="2">Hypothetical_protein</fullName>
    </submittedName>
</protein>
<evidence type="ECO:0000313" key="3">
    <source>
        <dbReference type="Proteomes" id="UP001642409"/>
    </source>
</evidence>
<name>A0AA86PVC6_9EUKA</name>
<organism evidence="1">
    <name type="scientific">Hexamita inflata</name>
    <dbReference type="NCBI Taxonomy" id="28002"/>
    <lineage>
        <taxon>Eukaryota</taxon>
        <taxon>Metamonada</taxon>
        <taxon>Diplomonadida</taxon>
        <taxon>Hexamitidae</taxon>
        <taxon>Hexamitinae</taxon>
        <taxon>Hexamita</taxon>
    </lineage>
</organism>
<comment type="caution">
    <text evidence="1">The sequence shown here is derived from an EMBL/GenBank/DDBJ whole genome shotgun (WGS) entry which is preliminary data.</text>
</comment>
<evidence type="ECO:0000313" key="2">
    <source>
        <dbReference type="EMBL" id="CAL6094588.1"/>
    </source>
</evidence>
<gene>
    <name evidence="1" type="ORF">HINF_LOCUS33328</name>
    <name evidence="2" type="ORF">HINF_LOCUS67540</name>
</gene>
<reference evidence="1" key="1">
    <citation type="submission" date="2023-06" db="EMBL/GenBank/DDBJ databases">
        <authorList>
            <person name="Kurt Z."/>
        </authorList>
    </citation>
    <scope>NUCLEOTIDE SEQUENCE</scope>
</reference>
<dbReference type="AlphaFoldDB" id="A0AA86PVC6"/>
<accession>A0AA86PVC6</accession>